<dbReference type="InterPro" id="IPR050708">
    <property type="entry name" value="T6SS_VgrG/RHS"/>
</dbReference>
<comment type="caution">
    <text evidence="4">The sequence shown here is derived from an EMBL/GenBank/DDBJ whole genome shotgun (WGS) entry which is preliminary data.</text>
</comment>
<keyword evidence="5" id="KW-1185">Reference proteome</keyword>
<dbReference type="RefSeq" id="WP_311707451.1">
    <property type="nucleotide sequence ID" value="NZ_JAVREL010000020.1"/>
</dbReference>
<keyword evidence="1" id="KW-0677">Repeat</keyword>
<dbReference type="InterPro" id="IPR030934">
    <property type="entry name" value="Intein_C"/>
</dbReference>
<dbReference type="SMART" id="SM00306">
    <property type="entry name" value="HintN"/>
    <property type="match status" value="1"/>
</dbReference>
<evidence type="ECO:0000256" key="1">
    <source>
        <dbReference type="ARBA" id="ARBA00022737"/>
    </source>
</evidence>
<dbReference type="InterPro" id="IPR022385">
    <property type="entry name" value="Rhs_assc_core"/>
</dbReference>
<dbReference type="InterPro" id="IPR056823">
    <property type="entry name" value="TEN-like_YD-shell"/>
</dbReference>
<dbReference type="NCBIfam" id="TIGR01443">
    <property type="entry name" value="intein_Cterm"/>
    <property type="match status" value="1"/>
</dbReference>
<dbReference type="CDD" id="cd00081">
    <property type="entry name" value="Hint"/>
    <property type="match status" value="1"/>
</dbReference>
<name>A0ABU2MXH3_9ACTN</name>
<dbReference type="Gene3D" id="2.170.16.10">
    <property type="entry name" value="Hedgehog/Intein (Hint) domain"/>
    <property type="match status" value="1"/>
</dbReference>
<dbReference type="InterPro" id="IPR036844">
    <property type="entry name" value="Hint_dom_sf"/>
</dbReference>
<proteinExistence type="predicted"/>
<dbReference type="Pfam" id="PF07591">
    <property type="entry name" value="PT-HINT"/>
    <property type="match status" value="1"/>
</dbReference>
<evidence type="ECO:0000313" key="4">
    <source>
        <dbReference type="EMBL" id="MDT0346324.1"/>
    </source>
</evidence>
<dbReference type="Proteomes" id="UP001183246">
    <property type="component" value="Unassembled WGS sequence"/>
</dbReference>
<dbReference type="PANTHER" id="PTHR32305:SF17">
    <property type="entry name" value="TRNA NUCLEASE WAPA"/>
    <property type="match status" value="1"/>
</dbReference>
<evidence type="ECO:0000313" key="5">
    <source>
        <dbReference type="Proteomes" id="UP001183246"/>
    </source>
</evidence>
<gene>
    <name evidence="4" type="ORF">RM590_27610</name>
</gene>
<sequence>MGGPAPYWHSYTYDAVGNRLTESLHEQDTERTYDYPEPGTAQPHTLTSVVEDAPGVRSLEEYTYDATGNTATRQVGGDTQELTWDAEGHLASVEEANGDVTEYLYDADGQRLIGRTPTETTLYLGNHTEVTLAADADTPEATRYIDLGGGHTAVMANDGSVTFTIADHHGTGQIAVDADTAEITKRRTLPFGDLRGEIPAVWPGTRGFVGGTTDTTTGLTHLGAREYDPALGRFISLDPVMDLADPQQIHGYTYANNNPLTYSDPTGLLLGTCAKLGIDCGDGRKGKPNKKKEPPHAGGGGGSTGSGTGRGNNNPVSTVAAPSGMPSIGLPIPDPFEDIIDEVKASFSPMSWVEGLRDLLVPDPDLECIFGDPHWGCAMTAVELAPWGRLSRLAPEIADALRRADGAPPCRTPNSFLPGTYVLMADGTTKAIEDVEIGDEILATDPETGETGPRTVTAELTNTGHKNLVTLTVTDDHGNSDPLTSTAEHPYWAPETGEWVDAEDLQPGTQLLTSAGAHTRITTVETQAAWASVYNLTIEGVHTYHVQAGQTPVLVHNSNECDPPLRSLHPDSSLDRSSLDFWHRQDTEDIVFSLRPGAHEPLIVKPDGTIVNGNTRISVLRSRGYDIDSLPRETYGGSQPMTDEDFWDMDQ</sequence>
<dbReference type="Pfam" id="PF25023">
    <property type="entry name" value="TEN_YD-shell"/>
    <property type="match status" value="1"/>
</dbReference>
<feature type="compositionally biased region" description="Gly residues" evidence="2">
    <location>
        <begin position="297"/>
        <end position="310"/>
    </location>
</feature>
<dbReference type="NCBIfam" id="TIGR03696">
    <property type="entry name" value="Rhs_assc_core"/>
    <property type="match status" value="1"/>
</dbReference>
<dbReference type="InterPro" id="IPR003587">
    <property type="entry name" value="Hint_dom_N"/>
</dbReference>
<feature type="compositionally biased region" description="Acidic residues" evidence="2">
    <location>
        <begin position="642"/>
        <end position="651"/>
    </location>
</feature>
<protein>
    <submittedName>
        <fullName evidence="4">Polymorphic toxin-type HINT domain-containing protein</fullName>
    </submittedName>
</protein>
<evidence type="ECO:0000256" key="2">
    <source>
        <dbReference type="SAM" id="MobiDB-lite"/>
    </source>
</evidence>
<feature type="region of interest" description="Disordered" evidence="2">
    <location>
        <begin position="282"/>
        <end position="326"/>
    </location>
</feature>
<dbReference type="PANTHER" id="PTHR32305">
    <property type="match status" value="1"/>
</dbReference>
<dbReference type="EMBL" id="JAVREL010000020">
    <property type="protein sequence ID" value="MDT0346324.1"/>
    <property type="molecule type" value="Genomic_DNA"/>
</dbReference>
<feature type="domain" description="Hint" evidence="3">
    <location>
        <begin position="413"/>
        <end position="515"/>
    </location>
</feature>
<dbReference type="NCBIfam" id="TIGR01643">
    <property type="entry name" value="YD_repeat_2x"/>
    <property type="match status" value="1"/>
</dbReference>
<feature type="compositionally biased region" description="Basic and acidic residues" evidence="2">
    <location>
        <begin position="282"/>
        <end position="295"/>
    </location>
</feature>
<reference evidence="5" key="1">
    <citation type="submission" date="2023-07" db="EMBL/GenBank/DDBJ databases">
        <title>30 novel species of actinomycetes from the DSMZ collection.</title>
        <authorList>
            <person name="Nouioui I."/>
        </authorList>
    </citation>
    <scope>NUCLEOTIDE SEQUENCE [LARGE SCALE GENOMIC DNA]</scope>
    <source>
        <strain evidence="5">DSM 44938</strain>
    </source>
</reference>
<dbReference type="Gene3D" id="2.180.10.10">
    <property type="entry name" value="RHS repeat-associated core"/>
    <property type="match status" value="1"/>
</dbReference>
<dbReference type="InterPro" id="IPR006530">
    <property type="entry name" value="YD"/>
</dbReference>
<feature type="region of interest" description="Disordered" evidence="2">
    <location>
        <begin position="631"/>
        <end position="651"/>
    </location>
</feature>
<dbReference type="PROSITE" id="PS50818">
    <property type="entry name" value="INTEIN_C_TER"/>
    <property type="match status" value="1"/>
</dbReference>
<organism evidence="4 5">
    <name type="scientific">Streptomyces litchfieldiae</name>
    <dbReference type="NCBI Taxonomy" id="3075543"/>
    <lineage>
        <taxon>Bacteria</taxon>
        <taxon>Bacillati</taxon>
        <taxon>Actinomycetota</taxon>
        <taxon>Actinomycetes</taxon>
        <taxon>Kitasatosporales</taxon>
        <taxon>Streptomycetaceae</taxon>
        <taxon>Streptomyces</taxon>
    </lineage>
</organism>
<dbReference type="SUPFAM" id="SSF51294">
    <property type="entry name" value="Hedgehog/intein (Hint) domain"/>
    <property type="match status" value="1"/>
</dbReference>
<accession>A0ABU2MXH3</accession>
<evidence type="ECO:0000259" key="3">
    <source>
        <dbReference type="SMART" id="SM00306"/>
    </source>
</evidence>